<name>A0ABN3R0G6_9ACTN</name>
<dbReference type="Pfam" id="PF00144">
    <property type="entry name" value="Beta-lactamase"/>
    <property type="match status" value="1"/>
</dbReference>
<dbReference type="InterPro" id="IPR052907">
    <property type="entry name" value="Beta-lactamase/esterase"/>
</dbReference>
<dbReference type="Proteomes" id="UP001501509">
    <property type="component" value="Unassembled WGS sequence"/>
</dbReference>
<dbReference type="SUPFAM" id="SSF56601">
    <property type="entry name" value="beta-lactamase/transpeptidase-like"/>
    <property type="match status" value="1"/>
</dbReference>
<accession>A0ABN3R0G6</accession>
<dbReference type="EMBL" id="BAAATD010000033">
    <property type="protein sequence ID" value="GAA2640047.1"/>
    <property type="molecule type" value="Genomic_DNA"/>
</dbReference>
<dbReference type="PANTHER" id="PTHR43319:SF3">
    <property type="entry name" value="BETA-LACTAMASE-RELATED DOMAIN-CONTAINING PROTEIN"/>
    <property type="match status" value="1"/>
</dbReference>
<comment type="caution">
    <text evidence="2">The sequence shown here is derived from an EMBL/GenBank/DDBJ whole genome shotgun (WGS) entry which is preliminary data.</text>
</comment>
<sequence>MIDGACDARFAAVREAFAENFARRGERGGAVCVVVEGRTVVDLWGGQATDERPWRPDTLVNVFSVGKGLTALLVARLAGDGRLNVDAPVARYWPEFGQGGKEVVTVRQLLSHQAGLPAVRRRMPSGAMLDWSAMTTALAQQEPWWEPGTAHGYHVNTFGFLVGEVVRRVTGRSVGELLRDEIAGPLGADVHIGLPIAEHRRVADFAWQEAPPEVDRADELTEGQLMEHNAYFNPGGLSGMGVINSAAWREAQLPSTNGHGTARGVARVYAALVAGGTFGGVRVVDADALSAATAEQASGEDLVMHRPARFGTGFQLTQPERPLGPNPRSFGHFGAGGSLGFCDPDAGVAFGYVMNEMGPRWQNPRNKALVDAVYASL</sequence>
<organism evidence="2 3">
    <name type="scientific">Actinomadura fulvescens</name>
    <dbReference type="NCBI Taxonomy" id="46160"/>
    <lineage>
        <taxon>Bacteria</taxon>
        <taxon>Bacillati</taxon>
        <taxon>Actinomycetota</taxon>
        <taxon>Actinomycetes</taxon>
        <taxon>Streptosporangiales</taxon>
        <taxon>Thermomonosporaceae</taxon>
        <taxon>Actinomadura</taxon>
    </lineage>
</organism>
<evidence type="ECO:0000259" key="1">
    <source>
        <dbReference type="Pfam" id="PF00144"/>
    </source>
</evidence>
<feature type="domain" description="Beta-lactamase-related" evidence="1">
    <location>
        <begin position="16"/>
        <end position="371"/>
    </location>
</feature>
<dbReference type="PANTHER" id="PTHR43319">
    <property type="entry name" value="BETA-LACTAMASE-RELATED"/>
    <property type="match status" value="1"/>
</dbReference>
<proteinExistence type="predicted"/>
<dbReference type="Gene3D" id="3.40.710.10">
    <property type="entry name" value="DD-peptidase/beta-lactamase superfamily"/>
    <property type="match status" value="1"/>
</dbReference>
<evidence type="ECO:0000313" key="2">
    <source>
        <dbReference type="EMBL" id="GAA2640047.1"/>
    </source>
</evidence>
<dbReference type="InterPro" id="IPR012338">
    <property type="entry name" value="Beta-lactam/transpept-like"/>
</dbReference>
<keyword evidence="3" id="KW-1185">Reference proteome</keyword>
<reference evidence="2 3" key="1">
    <citation type="journal article" date="2019" name="Int. J. Syst. Evol. Microbiol.">
        <title>The Global Catalogue of Microorganisms (GCM) 10K type strain sequencing project: providing services to taxonomists for standard genome sequencing and annotation.</title>
        <authorList>
            <consortium name="The Broad Institute Genomics Platform"/>
            <consortium name="The Broad Institute Genome Sequencing Center for Infectious Disease"/>
            <person name="Wu L."/>
            <person name="Ma J."/>
        </authorList>
    </citation>
    <scope>NUCLEOTIDE SEQUENCE [LARGE SCALE GENOMIC DNA]</scope>
    <source>
        <strain evidence="2 3">JCM 6833</strain>
    </source>
</reference>
<dbReference type="GO" id="GO:0016787">
    <property type="term" value="F:hydrolase activity"/>
    <property type="evidence" value="ECO:0007669"/>
    <property type="project" value="UniProtKB-KW"/>
</dbReference>
<evidence type="ECO:0000313" key="3">
    <source>
        <dbReference type="Proteomes" id="UP001501509"/>
    </source>
</evidence>
<protein>
    <submittedName>
        <fullName evidence="2">Serine hydrolase domain-containing protein</fullName>
    </submittedName>
</protein>
<dbReference type="RefSeq" id="WP_344549438.1">
    <property type="nucleotide sequence ID" value="NZ_BAAATD010000033.1"/>
</dbReference>
<keyword evidence="2" id="KW-0378">Hydrolase</keyword>
<dbReference type="InterPro" id="IPR001466">
    <property type="entry name" value="Beta-lactam-related"/>
</dbReference>
<gene>
    <name evidence="2" type="ORF">GCM10010411_95450</name>
</gene>